<dbReference type="PROSITE" id="PS00786">
    <property type="entry name" value="5_NUCLEOTIDASE_2"/>
    <property type="match status" value="1"/>
</dbReference>
<dbReference type="InterPro" id="IPR036907">
    <property type="entry name" value="5'-Nucleotdase_C_sf"/>
</dbReference>
<organism evidence="14 15">
    <name type="scientific">Neobacillus paridis</name>
    <dbReference type="NCBI Taxonomy" id="2803862"/>
    <lineage>
        <taxon>Bacteria</taxon>
        <taxon>Bacillati</taxon>
        <taxon>Bacillota</taxon>
        <taxon>Bacilli</taxon>
        <taxon>Bacillales</taxon>
        <taxon>Bacillaceae</taxon>
        <taxon>Neobacillus</taxon>
    </lineage>
</organism>
<comment type="subcellular location">
    <subcellularLocation>
        <location evidence="4">Cell envelope</location>
    </subcellularLocation>
</comment>
<dbReference type="Pfam" id="PF02872">
    <property type="entry name" value="5_nucleotid_C"/>
    <property type="match status" value="1"/>
</dbReference>
<evidence type="ECO:0000256" key="6">
    <source>
        <dbReference type="ARBA" id="ARBA00022723"/>
    </source>
</evidence>
<proteinExistence type="inferred from homology"/>
<evidence type="ECO:0000256" key="3">
    <source>
        <dbReference type="ARBA" id="ARBA00001968"/>
    </source>
</evidence>
<name>A0ABS1TIB0_9BACI</name>
<dbReference type="EMBL" id="JAESWB010000014">
    <property type="protein sequence ID" value="MBL4950913.1"/>
    <property type="molecule type" value="Genomic_DNA"/>
</dbReference>
<keyword evidence="15" id="KW-1185">Reference proteome</keyword>
<dbReference type="PRINTS" id="PR01607">
    <property type="entry name" value="APYRASEFAMLY"/>
</dbReference>
<dbReference type="InterPro" id="IPR041827">
    <property type="entry name" value="CpdB_N"/>
</dbReference>
<evidence type="ECO:0000256" key="4">
    <source>
        <dbReference type="ARBA" id="ARBA00004196"/>
    </source>
</evidence>
<evidence type="ECO:0000256" key="8">
    <source>
        <dbReference type="ARBA" id="ARBA00022741"/>
    </source>
</evidence>
<dbReference type="Gene3D" id="3.60.21.10">
    <property type="match status" value="1"/>
</dbReference>
<dbReference type="InterPro" id="IPR008334">
    <property type="entry name" value="5'-Nucleotdase_C"/>
</dbReference>
<comment type="cofactor">
    <cofactor evidence="3">
        <name>a divalent metal cation</name>
        <dbReference type="ChEBI" id="CHEBI:60240"/>
    </cofactor>
</comment>
<dbReference type="PANTHER" id="PTHR11575">
    <property type="entry name" value="5'-NUCLEOTIDASE-RELATED"/>
    <property type="match status" value="1"/>
</dbReference>
<evidence type="ECO:0000313" key="15">
    <source>
        <dbReference type="Proteomes" id="UP000623967"/>
    </source>
</evidence>
<comment type="catalytic activity">
    <reaction evidence="1">
        <text>a ribonucleoside 3'-phosphate + H2O = a ribonucleoside + phosphate</text>
        <dbReference type="Rhea" id="RHEA:10144"/>
        <dbReference type="ChEBI" id="CHEBI:13197"/>
        <dbReference type="ChEBI" id="CHEBI:15377"/>
        <dbReference type="ChEBI" id="CHEBI:18254"/>
        <dbReference type="ChEBI" id="CHEBI:43474"/>
        <dbReference type="EC" id="3.1.3.6"/>
    </reaction>
</comment>
<evidence type="ECO:0000313" key="14">
    <source>
        <dbReference type="EMBL" id="MBL4950913.1"/>
    </source>
</evidence>
<dbReference type="Proteomes" id="UP000623967">
    <property type="component" value="Unassembled WGS sequence"/>
</dbReference>
<keyword evidence="8 11" id="KW-0547">Nucleotide-binding</keyword>
<evidence type="ECO:0000256" key="11">
    <source>
        <dbReference type="RuleBase" id="RU362119"/>
    </source>
</evidence>
<protein>
    <submittedName>
        <fullName evidence="14">Bifunctional 2',3'-cyclic-nucleotide 2'-phosphodiesterase/3'-nucleotidase</fullName>
    </submittedName>
</protein>
<evidence type="ECO:0000256" key="10">
    <source>
        <dbReference type="ARBA" id="ARBA00023268"/>
    </source>
</evidence>
<reference evidence="14 15" key="1">
    <citation type="submission" date="2021-01" db="EMBL/GenBank/DDBJ databases">
        <title>Genome public.</title>
        <authorList>
            <person name="Liu C."/>
            <person name="Sun Q."/>
        </authorList>
    </citation>
    <scope>NUCLEOTIDE SEQUENCE [LARGE SCALE GENOMIC DNA]</scope>
    <source>
        <strain evidence="14 15">YIM B02564</strain>
    </source>
</reference>
<dbReference type="PANTHER" id="PTHR11575:SF6">
    <property type="entry name" value="2',3'-CYCLIC-NUCLEOTIDE 2'-PHOSPHODIESTERASE_3'-NUCLEOTIDASE"/>
    <property type="match status" value="1"/>
</dbReference>
<dbReference type="InterPro" id="IPR006146">
    <property type="entry name" value="5'-Nucleotdase_CS"/>
</dbReference>
<dbReference type="InterPro" id="IPR004843">
    <property type="entry name" value="Calcineurin-like_PHP"/>
</dbReference>
<dbReference type="InterPro" id="IPR029052">
    <property type="entry name" value="Metallo-depent_PP-like"/>
</dbReference>
<dbReference type="Gene3D" id="3.90.780.10">
    <property type="entry name" value="5'-Nucleotidase, C-terminal domain"/>
    <property type="match status" value="1"/>
</dbReference>
<dbReference type="SUPFAM" id="SSF56300">
    <property type="entry name" value="Metallo-dependent phosphatases"/>
    <property type="match status" value="1"/>
</dbReference>
<gene>
    <name evidence="14" type="ORF">JK635_01480</name>
</gene>
<sequence>MQLGPTEVLAAEKGSAGRVGFGSGNDNKINGGDSTVQLRLLETSDLHVYLANYDYYQTKEDNKVGLVKTATLIKQARKEVKNSMLFDNGDHIQGNPLGDYVAENKGLTKGYVHPVYRAFNLLGYDAITLGNHEFNYGLDFLTEALKGAQMPVVNANILDANVHHGKNKPYFPPYILLKKKVVDEQGEQHTLKVGVIGFTPPQISEWDRANLEGKVITKSIVEAAQEWVPIMKKNGADVIVALAHTGISAKTYQPGMENAAYYLSTIKDIDAILAGHQHNTFPGPKYKDLPHTDLEKGTINGKPVVMPGAFGSHLGVVDLQLQKKHGKWQVVDGSGSLRPITDEKGYSLVATDQKLMKAILPEHKATINYVNRAVGETTAPIFSYFALVKDDPSVQILNNAQTDYLQEKLRDPAFSQYASIPVLSAAAPFKAGGRGGADYYTDIPKGSLAIKNVADLYVYPNLLYAVLVNGAQLKDWLEMSAGQFNQIDPGKTEEQQLINPDFRSYNFDVMDGVEYQIDVTKPAKYDVNGNVLNVNNTRIVNLTYQGRAVTREQRFIVATNNYRASSTIFPGVKQGEIIVKTPVESRQIIASYIQRNNTLNPSADQNWSIAKIKGRTITTFYSSPKAQNYVNLYKDIQYLGPSNNGFAKYSIDLNQ</sequence>
<keyword evidence="7" id="KW-0732">Signal</keyword>
<evidence type="ECO:0000256" key="2">
    <source>
        <dbReference type="ARBA" id="ARBA00001730"/>
    </source>
</evidence>
<evidence type="ECO:0000256" key="1">
    <source>
        <dbReference type="ARBA" id="ARBA00000527"/>
    </source>
</evidence>
<comment type="similarity">
    <text evidence="5 11">Belongs to the 5'-nucleotidase family.</text>
</comment>
<evidence type="ECO:0000256" key="7">
    <source>
        <dbReference type="ARBA" id="ARBA00022729"/>
    </source>
</evidence>
<comment type="caution">
    <text evidence="14">The sequence shown here is derived from an EMBL/GenBank/DDBJ whole genome shotgun (WGS) entry which is preliminary data.</text>
</comment>
<dbReference type="InterPro" id="IPR006179">
    <property type="entry name" value="5_nucleotidase/apyrase"/>
</dbReference>
<accession>A0ABS1TIB0</accession>
<dbReference type="SUPFAM" id="SSF55816">
    <property type="entry name" value="5'-nucleotidase (syn. UDP-sugar hydrolase), C-terminal domain"/>
    <property type="match status" value="1"/>
</dbReference>
<evidence type="ECO:0000256" key="5">
    <source>
        <dbReference type="ARBA" id="ARBA00006654"/>
    </source>
</evidence>
<dbReference type="Pfam" id="PF00149">
    <property type="entry name" value="Metallophos"/>
    <property type="match status" value="1"/>
</dbReference>
<keyword evidence="9 11" id="KW-0378">Hydrolase</keyword>
<evidence type="ECO:0000259" key="13">
    <source>
        <dbReference type="Pfam" id="PF02872"/>
    </source>
</evidence>
<evidence type="ECO:0000256" key="9">
    <source>
        <dbReference type="ARBA" id="ARBA00022801"/>
    </source>
</evidence>
<dbReference type="NCBIfam" id="NF006938">
    <property type="entry name" value="PRK09420.1"/>
    <property type="match status" value="1"/>
</dbReference>
<comment type="catalytic activity">
    <reaction evidence="2">
        <text>a nucleoside 2',3'-cyclic phosphate + H2O = a nucleoside 3'-phosphate + H(+)</text>
        <dbReference type="Rhea" id="RHEA:19621"/>
        <dbReference type="ChEBI" id="CHEBI:15377"/>
        <dbReference type="ChEBI" id="CHEBI:15378"/>
        <dbReference type="ChEBI" id="CHEBI:66949"/>
        <dbReference type="ChEBI" id="CHEBI:66954"/>
        <dbReference type="EC" id="3.1.4.16"/>
    </reaction>
</comment>
<keyword evidence="10" id="KW-0511">Multifunctional enzyme</keyword>
<keyword evidence="6" id="KW-0479">Metal-binding</keyword>
<dbReference type="CDD" id="cd07410">
    <property type="entry name" value="MPP_CpdB_N"/>
    <property type="match status" value="1"/>
</dbReference>
<feature type="domain" description="Calcineurin-like phosphoesterase" evidence="12">
    <location>
        <begin position="39"/>
        <end position="279"/>
    </location>
</feature>
<feature type="domain" description="5'-Nucleotidase C-terminal" evidence="13">
    <location>
        <begin position="439"/>
        <end position="565"/>
    </location>
</feature>
<evidence type="ECO:0000259" key="12">
    <source>
        <dbReference type="Pfam" id="PF00149"/>
    </source>
</evidence>